<keyword evidence="4" id="KW-1185">Reference proteome</keyword>
<dbReference type="EMBL" id="CANTUO010000001">
    <property type="protein sequence ID" value="CAI5756422.1"/>
    <property type="molecule type" value="Genomic_DNA"/>
</dbReference>
<feature type="compositionally biased region" description="Low complexity" evidence="1">
    <location>
        <begin position="468"/>
        <end position="478"/>
    </location>
</feature>
<gene>
    <name evidence="3" type="ORF">CANVERA_P0938</name>
</gene>
<dbReference type="OrthoDB" id="4025615at2759"/>
<reference evidence="3" key="1">
    <citation type="submission" date="2022-12" db="EMBL/GenBank/DDBJ databases">
        <authorList>
            <person name="Brejova B."/>
        </authorList>
    </citation>
    <scope>NUCLEOTIDE SEQUENCE</scope>
</reference>
<dbReference type="GO" id="GO:0046210">
    <property type="term" value="P:nitric oxide catabolic process"/>
    <property type="evidence" value="ECO:0007669"/>
    <property type="project" value="TreeGrafter"/>
</dbReference>
<feature type="compositionally biased region" description="Low complexity" evidence="1">
    <location>
        <begin position="306"/>
        <end position="324"/>
    </location>
</feature>
<dbReference type="GO" id="GO:0020037">
    <property type="term" value="F:heme binding"/>
    <property type="evidence" value="ECO:0007669"/>
    <property type="project" value="InterPro"/>
</dbReference>
<evidence type="ECO:0000259" key="2">
    <source>
        <dbReference type="PROSITE" id="PS01033"/>
    </source>
</evidence>
<feature type="domain" description="Globin" evidence="2">
    <location>
        <begin position="5"/>
        <end position="142"/>
    </location>
</feature>
<feature type="compositionally biased region" description="Basic and acidic residues" evidence="1">
    <location>
        <begin position="334"/>
        <end position="345"/>
    </location>
</feature>
<feature type="compositionally biased region" description="Polar residues" evidence="1">
    <location>
        <begin position="277"/>
        <end position="288"/>
    </location>
</feature>
<accession>A0A9W4X8U2</accession>
<dbReference type="GO" id="GO:0008941">
    <property type="term" value="F:nitric oxide dioxygenase NAD(P)H activity"/>
    <property type="evidence" value="ECO:0007669"/>
    <property type="project" value="TreeGrafter"/>
</dbReference>
<dbReference type="PANTHER" id="PTHR43396">
    <property type="entry name" value="FLAVOHEMOPROTEIN"/>
    <property type="match status" value="1"/>
</dbReference>
<feature type="compositionally biased region" description="Low complexity" evidence="1">
    <location>
        <begin position="430"/>
        <end position="446"/>
    </location>
</feature>
<dbReference type="CDD" id="cd01040">
    <property type="entry name" value="Mb-like"/>
    <property type="match status" value="1"/>
</dbReference>
<dbReference type="InterPro" id="IPR044399">
    <property type="entry name" value="Mb-like_M"/>
</dbReference>
<dbReference type="PANTHER" id="PTHR43396:SF6">
    <property type="entry name" value="ABL201WP"/>
    <property type="match status" value="1"/>
</dbReference>
<dbReference type="InterPro" id="IPR012292">
    <property type="entry name" value="Globin/Proto"/>
</dbReference>
<sequence>MSDLHLSTLEISNLKSSWNKINNKNDFYSLLYQNLIISNPKLKLIFNNDSSIIENHSIIFGDCFNFVMSNLRDLILLDEFLYQFVLENQRWSQMSTKYLEPMGNSLIETFKEELGNQFTSILELVWIKLYVFIANSLLTYEEEISIENNSHLNSTEDEEIEIPPLNIQRERRGSIISNNNNNNLLPPTPIEEKPIMKQNVLVSSNEREIKQPQILDSFNSIEIDLKSNTKYKGFRRSIDVASSPIQVAIPKTNSFSSNISSSLKSLLQDNSNINDVDSFITPISTPTKSKFDPRPKSKLRSSKPGSSASSINDKWSSSSLSSLSPEPETDDEEFKTPEISRRNSFEKPPSSLLDRVQHQQAQQQQVQQQQVQQQQQVHHHHVHQDLNAQSFGLKGLAPIVEDDSDSDSDSSKYSNGEKLSTTSSSTGQDSNSRSSSLSLYHQRSTSTSTASDDFNFLPPSIPKTVRKQSPPQQQQQAPKIGMLRSYSTTSLNSATPSSTTASIGFMNSSYILKNQMNKQGPSSIKSQPSTPRISAHPSTTSLNLQQPNPSFLKSTNSFQSAKSSAFDYNNNSNRSPSMTSSIPNGLNYKSIKIEPPKKQSFRQRLSSFFGSSSKSSISQVSTAPSSIRTIDYSKLPTKSNESIIPPKSINYSSHVRPQSVFSSSGGKTIKYGASTTDLTSMYSNESTTSGFSLFKKKNKNNDIKFVPPPTRHTRKGNKYNVKKVPYDIFA</sequence>
<evidence type="ECO:0000313" key="3">
    <source>
        <dbReference type="EMBL" id="CAI5756422.1"/>
    </source>
</evidence>
<dbReference type="Gene3D" id="1.10.490.10">
    <property type="entry name" value="Globins"/>
    <property type="match status" value="1"/>
</dbReference>
<comment type="caution">
    <text evidence="3">The sequence shown here is derived from an EMBL/GenBank/DDBJ whole genome shotgun (WGS) entry which is preliminary data.</text>
</comment>
<dbReference type="GO" id="GO:0019825">
    <property type="term" value="F:oxygen binding"/>
    <property type="evidence" value="ECO:0007669"/>
    <property type="project" value="InterPro"/>
</dbReference>
<dbReference type="PROSITE" id="PS01033">
    <property type="entry name" value="GLOBIN"/>
    <property type="match status" value="1"/>
</dbReference>
<protein>
    <recommendedName>
        <fullName evidence="2">Globin domain-containing protein</fullName>
    </recommendedName>
</protein>
<evidence type="ECO:0000256" key="1">
    <source>
        <dbReference type="SAM" id="MobiDB-lite"/>
    </source>
</evidence>
<dbReference type="Proteomes" id="UP001152885">
    <property type="component" value="Unassembled WGS sequence"/>
</dbReference>
<dbReference type="AlphaFoldDB" id="A0A9W4X8U2"/>
<feature type="region of interest" description="Disordered" evidence="1">
    <location>
        <begin position="565"/>
        <end position="584"/>
    </location>
</feature>
<organism evidence="3 4">
    <name type="scientific">Candida verbasci</name>
    <dbReference type="NCBI Taxonomy" id="1227364"/>
    <lineage>
        <taxon>Eukaryota</taxon>
        <taxon>Fungi</taxon>
        <taxon>Dikarya</taxon>
        <taxon>Ascomycota</taxon>
        <taxon>Saccharomycotina</taxon>
        <taxon>Pichiomycetes</taxon>
        <taxon>Debaryomycetaceae</taxon>
        <taxon>Candida/Lodderomyces clade</taxon>
        <taxon>Candida</taxon>
    </lineage>
</organism>
<feature type="region of interest" description="Disordered" evidence="1">
    <location>
        <begin position="516"/>
        <end position="555"/>
    </location>
</feature>
<dbReference type="SUPFAM" id="SSF46458">
    <property type="entry name" value="Globin-like"/>
    <property type="match status" value="1"/>
</dbReference>
<feature type="compositionally biased region" description="Low complexity" evidence="1">
    <location>
        <begin position="358"/>
        <end position="376"/>
    </location>
</feature>
<dbReference type="GO" id="GO:0071949">
    <property type="term" value="F:FAD binding"/>
    <property type="evidence" value="ECO:0007669"/>
    <property type="project" value="TreeGrafter"/>
</dbReference>
<dbReference type="InterPro" id="IPR000971">
    <property type="entry name" value="Globin"/>
</dbReference>
<proteinExistence type="predicted"/>
<dbReference type="GO" id="GO:0071500">
    <property type="term" value="P:cellular response to nitrosative stress"/>
    <property type="evidence" value="ECO:0007669"/>
    <property type="project" value="TreeGrafter"/>
</dbReference>
<feature type="compositionally biased region" description="Polar residues" evidence="1">
    <location>
        <begin position="412"/>
        <end position="429"/>
    </location>
</feature>
<name>A0A9W4X8U2_9ASCO</name>
<dbReference type="InterPro" id="IPR009050">
    <property type="entry name" value="Globin-like_sf"/>
</dbReference>
<feature type="region of interest" description="Disordered" evidence="1">
    <location>
        <begin position="277"/>
        <end position="383"/>
    </location>
</feature>
<evidence type="ECO:0000313" key="4">
    <source>
        <dbReference type="Proteomes" id="UP001152885"/>
    </source>
</evidence>
<feature type="region of interest" description="Disordered" evidence="1">
    <location>
        <begin position="398"/>
        <end position="481"/>
    </location>
</feature>